<evidence type="ECO:0000313" key="2">
    <source>
        <dbReference type="EMBL" id="PJB51730.1"/>
    </source>
</evidence>
<accession>A0A2M8C647</accession>
<reference evidence="3" key="1">
    <citation type="submission" date="2017-09" db="EMBL/GenBank/DDBJ databases">
        <title>Depth-based differentiation of microbial function through sediment-hosted aquifers and enrichment of novel symbionts in the deep terrestrial subsurface.</title>
        <authorList>
            <person name="Probst A.J."/>
            <person name="Ladd B."/>
            <person name="Jarett J.K."/>
            <person name="Geller-Mcgrath D.E."/>
            <person name="Sieber C.M.K."/>
            <person name="Emerson J.B."/>
            <person name="Anantharaman K."/>
            <person name="Thomas B.C."/>
            <person name="Malmstrom R."/>
            <person name="Stieglmeier M."/>
            <person name="Klingl A."/>
            <person name="Woyke T."/>
            <person name="Ryan C.M."/>
            <person name="Banfield J.F."/>
        </authorList>
    </citation>
    <scope>NUCLEOTIDE SEQUENCE [LARGE SCALE GENOMIC DNA]</scope>
</reference>
<proteinExistence type="predicted"/>
<evidence type="ECO:0000313" key="3">
    <source>
        <dbReference type="Proteomes" id="UP000229421"/>
    </source>
</evidence>
<feature type="compositionally biased region" description="Polar residues" evidence="1">
    <location>
        <begin position="53"/>
        <end position="66"/>
    </location>
</feature>
<feature type="compositionally biased region" description="Basic residues" evidence="1">
    <location>
        <begin position="84"/>
        <end position="96"/>
    </location>
</feature>
<name>A0A2M8C647_9BACT</name>
<comment type="caution">
    <text evidence="2">The sequence shown here is derived from an EMBL/GenBank/DDBJ whole genome shotgun (WGS) entry which is preliminary data.</text>
</comment>
<feature type="region of interest" description="Disordered" evidence="1">
    <location>
        <begin position="1"/>
        <end position="96"/>
    </location>
</feature>
<protein>
    <submittedName>
        <fullName evidence="2">Uncharacterized protein</fullName>
    </submittedName>
</protein>
<sequence>MNNESSISTLGNGEEKPMPNLVPRRKWQAKPPKTLPAIAHGQKSFRFGDPDSGSASEPATSESKSPAQRDWKLHTGPESPQQIKVRKQIKELKKRG</sequence>
<dbReference type="AlphaFoldDB" id="A0A2M8C647"/>
<organism evidence="2 3">
    <name type="scientific">Candidatus Berkelbacteria bacterium CG_4_9_14_3_um_filter_39_23</name>
    <dbReference type="NCBI Taxonomy" id="1974508"/>
    <lineage>
        <taxon>Bacteria</taxon>
        <taxon>Candidatus Berkelbacteria</taxon>
    </lineage>
</organism>
<evidence type="ECO:0000256" key="1">
    <source>
        <dbReference type="SAM" id="MobiDB-lite"/>
    </source>
</evidence>
<feature type="compositionally biased region" description="Polar residues" evidence="1">
    <location>
        <begin position="1"/>
        <end position="11"/>
    </location>
</feature>
<dbReference type="EMBL" id="PFTZ01000033">
    <property type="protein sequence ID" value="PJB51730.1"/>
    <property type="molecule type" value="Genomic_DNA"/>
</dbReference>
<dbReference type="Proteomes" id="UP000229421">
    <property type="component" value="Unassembled WGS sequence"/>
</dbReference>
<gene>
    <name evidence="2" type="ORF">CO101_00990</name>
</gene>